<feature type="region of interest" description="Disordered" evidence="5">
    <location>
        <begin position="146"/>
        <end position="432"/>
    </location>
</feature>
<dbReference type="GO" id="GO:0043625">
    <property type="term" value="C:delta DNA polymerase complex"/>
    <property type="evidence" value="ECO:0007669"/>
    <property type="project" value="InterPro"/>
</dbReference>
<feature type="compositionally biased region" description="Basic and acidic residues" evidence="5">
    <location>
        <begin position="201"/>
        <end position="210"/>
    </location>
</feature>
<evidence type="ECO:0000313" key="7">
    <source>
        <dbReference type="Proteomes" id="UP000036947"/>
    </source>
</evidence>
<dbReference type="PANTHER" id="PTHR17598">
    <property type="entry name" value="DNA POLYMERASE DELTA SUBUNIT 3"/>
    <property type="match status" value="1"/>
</dbReference>
<organism evidence="6 7">
    <name type="scientific">Tolypocladium ophioglossoides (strain CBS 100239)</name>
    <name type="common">Snaketongue truffleclub</name>
    <name type="synonym">Elaphocordyceps ophioglossoides</name>
    <dbReference type="NCBI Taxonomy" id="1163406"/>
    <lineage>
        <taxon>Eukaryota</taxon>
        <taxon>Fungi</taxon>
        <taxon>Dikarya</taxon>
        <taxon>Ascomycota</taxon>
        <taxon>Pezizomycotina</taxon>
        <taxon>Sordariomycetes</taxon>
        <taxon>Hypocreomycetidae</taxon>
        <taxon>Hypocreales</taxon>
        <taxon>Ophiocordycipitaceae</taxon>
        <taxon>Tolypocladium</taxon>
    </lineage>
</organism>
<evidence type="ECO:0000256" key="3">
    <source>
        <dbReference type="ARBA" id="ARBA00022705"/>
    </source>
</evidence>
<keyword evidence="4" id="KW-0539">Nucleus</keyword>
<feature type="compositionally biased region" description="Low complexity" evidence="5">
    <location>
        <begin position="393"/>
        <end position="411"/>
    </location>
</feature>
<keyword evidence="7" id="KW-1185">Reference proteome</keyword>
<evidence type="ECO:0000313" key="6">
    <source>
        <dbReference type="EMBL" id="KND91471.1"/>
    </source>
</evidence>
<proteinExistence type="predicted"/>
<evidence type="ECO:0000256" key="4">
    <source>
        <dbReference type="ARBA" id="ARBA00023242"/>
    </source>
</evidence>
<dbReference type="STRING" id="1163406.A0A0L0NBM7"/>
<evidence type="ECO:0000256" key="1">
    <source>
        <dbReference type="ARBA" id="ARBA00004123"/>
    </source>
</evidence>
<feature type="compositionally biased region" description="Basic and acidic residues" evidence="5">
    <location>
        <begin position="274"/>
        <end position="300"/>
    </location>
</feature>
<gene>
    <name evidence="6" type="ORF">TOPH_03730</name>
</gene>
<feature type="compositionally biased region" description="Acidic residues" evidence="5">
    <location>
        <begin position="301"/>
        <end position="331"/>
    </location>
</feature>
<dbReference type="InterPro" id="IPR019038">
    <property type="entry name" value="POLD3"/>
</dbReference>
<dbReference type="Proteomes" id="UP000036947">
    <property type="component" value="Unassembled WGS sequence"/>
</dbReference>
<dbReference type="PANTHER" id="PTHR17598:SF13">
    <property type="entry name" value="DNA POLYMERASE DELTA SUBUNIT 3"/>
    <property type="match status" value="1"/>
</dbReference>
<comment type="caution">
    <text evidence="6">The sequence shown here is derived from an EMBL/GenBank/DDBJ whole genome shotgun (WGS) entry which is preliminary data.</text>
</comment>
<feature type="compositionally biased region" description="Polar residues" evidence="5">
    <location>
        <begin position="216"/>
        <end position="228"/>
    </location>
</feature>
<evidence type="ECO:0000256" key="5">
    <source>
        <dbReference type="SAM" id="MobiDB-lite"/>
    </source>
</evidence>
<dbReference type="GO" id="GO:0003887">
    <property type="term" value="F:DNA-directed DNA polymerase activity"/>
    <property type="evidence" value="ECO:0007669"/>
    <property type="project" value="TreeGrafter"/>
</dbReference>
<dbReference type="GO" id="GO:0006297">
    <property type="term" value="P:nucleotide-excision repair, DNA gap filling"/>
    <property type="evidence" value="ECO:0007669"/>
    <property type="project" value="TreeGrafter"/>
</dbReference>
<dbReference type="GO" id="GO:0006271">
    <property type="term" value="P:DNA strand elongation involved in DNA replication"/>
    <property type="evidence" value="ECO:0007669"/>
    <property type="project" value="TreeGrafter"/>
</dbReference>
<keyword evidence="3" id="KW-0235">DNA replication</keyword>
<evidence type="ECO:0000256" key="2">
    <source>
        <dbReference type="ARBA" id="ARBA00017589"/>
    </source>
</evidence>
<dbReference type="Gene3D" id="3.90.1030.20">
    <property type="entry name" value="DNA polymerase delta, p66 (Cdc27) subunit, wHTH domain"/>
    <property type="match status" value="1"/>
</dbReference>
<dbReference type="InterPro" id="IPR041913">
    <property type="entry name" value="POLD3_sf"/>
</dbReference>
<feature type="region of interest" description="Disordered" evidence="5">
    <location>
        <begin position="73"/>
        <end position="92"/>
    </location>
</feature>
<sequence>MDEHKKFLADRLLSEERPSRIQITYRLLSRALDVHVNTAKRMLYGFHKYQNVQRADSVHATYLVYGTKSAKSRRENGDVEMSSSTPEPEPYSEAISTKTLSLVGEQNLQDLLAEYQEVTSIHIYSLAPRSQRDLAVLAEVSSSISEYPKQQGPASAPNKYGTILNPNIRRRDRGAAVQAATASKPMKPEPAMVKPAQATNVKREAAETPSKDAMPPSSSRKNAASTTKRGGPGGIMQSFAKAASKPPPKPNQPAKKEGVALSDDGEADDSDMPPSKKADKDADAARKSRKEREEELRRMMEDDENEEELSDRDTEPDDEEMEEAPEPEPEPEIGPYSKSKEHKEPAEVVSSSEGGRRRGKRRVMKKKRILDDQGYMVTIQEPGWESFSEDETSQPPSKKATPTSTPSSSGPKAKKAAGKTGQGNIMSFFSKK</sequence>
<protein>
    <recommendedName>
        <fullName evidence="2">DNA polymerase delta subunit 3</fullName>
    </recommendedName>
</protein>
<dbReference type="EMBL" id="LFRF01000008">
    <property type="protein sequence ID" value="KND91471.1"/>
    <property type="molecule type" value="Genomic_DNA"/>
</dbReference>
<dbReference type="Pfam" id="PF09507">
    <property type="entry name" value="CDC27"/>
    <property type="match status" value="1"/>
</dbReference>
<dbReference type="OrthoDB" id="514823at2759"/>
<feature type="compositionally biased region" description="Basic residues" evidence="5">
    <location>
        <begin position="357"/>
        <end position="368"/>
    </location>
</feature>
<accession>A0A0L0NBM7</accession>
<dbReference type="GO" id="GO:1904161">
    <property type="term" value="P:DNA synthesis involved in UV-damage excision repair"/>
    <property type="evidence" value="ECO:0007669"/>
    <property type="project" value="TreeGrafter"/>
</dbReference>
<name>A0A0L0NBM7_TOLOC</name>
<dbReference type="AlphaFoldDB" id="A0A0L0NBM7"/>
<comment type="subcellular location">
    <subcellularLocation>
        <location evidence="1">Nucleus</location>
    </subcellularLocation>
</comment>
<reference evidence="6 7" key="1">
    <citation type="journal article" date="2015" name="BMC Genomics">
        <title>The genome of the truffle-parasite Tolypocladium ophioglossoides and the evolution of antifungal peptaibiotics.</title>
        <authorList>
            <person name="Quandt C.A."/>
            <person name="Bushley K.E."/>
            <person name="Spatafora J.W."/>
        </authorList>
    </citation>
    <scope>NUCLEOTIDE SEQUENCE [LARGE SCALE GENOMIC DNA]</scope>
    <source>
        <strain evidence="6 7">CBS 100239</strain>
    </source>
</reference>